<feature type="transmembrane region" description="Helical" evidence="1">
    <location>
        <begin position="12"/>
        <end position="43"/>
    </location>
</feature>
<dbReference type="EMBL" id="JAAABI010000002">
    <property type="protein sequence ID" value="NAY91695.1"/>
    <property type="molecule type" value="Genomic_DNA"/>
</dbReference>
<evidence type="ECO:0000256" key="1">
    <source>
        <dbReference type="SAM" id="Phobius"/>
    </source>
</evidence>
<dbReference type="Pfam" id="PF14351">
    <property type="entry name" value="DUF4401"/>
    <property type="match status" value="1"/>
</dbReference>
<keyword evidence="1" id="KW-0812">Transmembrane</keyword>
<protein>
    <submittedName>
        <fullName evidence="3">DUF4401 domain-containing protein</fullName>
    </submittedName>
</protein>
<keyword evidence="4" id="KW-1185">Reference proteome</keyword>
<evidence type="ECO:0000313" key="4">
    <source>
        <dbReference type="Proteomes" id="UP000667650"/>
    </source>
</evidence>
<name>A0A964TBA4_9FLAO</name>
<dbReference type="AlphaFoldDB" id="A0A964TBA4"/>
<organism evidence="3 4">
    <name type="scientific">Flagellimonas ochracea</name>
    <dbReference type="NCBI Taxonomy" id="2696472"/>
    <lineage>
        <taxon>Bacteria</taxon>
        <taxon>Pseudomonadati</taxon>
        <taxon>Bacteroidota</taxon>
        <taxon>Flavobacteriia</taxon>
        <taxon>Flavobacteriales</taxon>
        <taxon>Flavobacteriaceae</taxon>
        <taxon>Flagellimonas</taxon>
    </lineage>
</organism>
<feature type="transmembrane region" description="Helical" evidence="1">
    <location>
        <begin position="50"/>
        <end position="67"/>
    </location>
</feature>
<evidence type="ECO:0000313" key="3">
    <source>
        <dbReference type="EMBL" id="NAY91695.1"/>
    </source>
</evidence>
<evidence type="ECO:0000259" key="2">
    <source>
        <dbReference type="Pfam" id="PF14351"/>
    </source>
</evidence>
<keyword evidence="1" id="KW-1133">Transmembrane helix</keyword>
<comment type="caution">
    <text evidence="3">The sequence shown here is derived from an EMBL/GenBank/DDBJ whole genome shotgun (WGS) entry which is preliminary data.</text>
</comment>
<dbReference type="Proteomes" id="UP000667650">
    <property type="component" value="Unassembled WGS sequence"/>
</dbReference>
<proteinExistence type="predicted"/>
<gene>
    <name evidence="3" type="ORF">GTQ34_07185</name>
</gene>
<feature type="transmembrane region" description="Helical" evidence="1">
    <location>
        <begin position="73"/>
        <end position="94"/>
    </location>
</feature>
<accession>A0A964TBA4</accession>
<feature type="domain" description="DUF4401" evidence="2">
    <location>
        <begin position="7"/>
        <end position="96"/>
    </location>
</feature>
<reference evidence="3" key="1">
    <citation type="submission" date="2020-01" db="EMBL/GenBank/DDBJ databases">
        <title>Muricauda ochracea sp. nov., isolated from a tidal flat of Garorim bay in Korea.</title>
        <authorList>
            <person name="Kim D."/>
            <person name="Yoo Y."/>
            <person name="Kim J.-J."/>
        </authorList>
    </citation>
    <scope>NUCLEOTIDE SEQUENCE</scope>
    <source>
        <strain evidence="3">JGD-17</strain>
    </source>
</reference>
<keyword evidence="1" id="KW-0472">Membrane</keyword>
<sequence length="101" mass="11505">MVGFWGNPKKRQYWILFLSFISLVPTLFAPGISGSLLIVLLCFKVNYKTGFIIGIISLIYSIGQYYYDLSFTLLTKSIILFLSGVLLLVFYMVFNKKLGSK</sequence>
<dbReference type="InterPro" id="IPR025513">
    <property type="entry name" value="DUF4401"/>
</dbReference>